<keyword evidence="2" id="KW-0539">Nucleus</keyword>
<dbReference type="CDD" id="cd00067">
    <property type="entry name" value="GAL4"/>
    <property type="match status" value="1"/>
</dbReference>
<dbReference type="STRING" id="5466.A0A4R8QJP5"/>
<dbReference type="AlphaFoldDB" id="A0A4R8QJP5"/>
<dbReference type="SUPFAM" id="SSF54427">
    <property type="entry name" value="NTF2-like"/>
    <property type="match status" value="1"/>
</dbReference>
<dbReference type="Gene3D" id="3.10.450.50">
    <property type="match status" value="1"/>
</dbReference>
<evidence type="ECO:0000256" key="2">
    <source>
        <dbReference type="ARBA" id="ARBA00023242"/>
    </source>
</evidence>
<dbReference type="GO" id="GO:0006351">
    <property type="term" value="P:DNA-templated transcription"/>
    <property type="evidence" value="ECO:0007669"/>
    <property type="project" value="InterPro"/>
</dbReference>
<evidence type="ECO:0000259" key="4">
    <source>
        <dbReference type="Pfam" id="PF00172"/>
    </source>
</evidence>
<proteinExistence type="predicted"/>
<evidence type="ECO:0000313" key="6">
    <source>
        <dbReference type="EMBL" id="TDZ39161.1"/>
    </source>
</evidence>
<sequence length="744" mass="82061">MAWRDNTPEPDPAEHGILKSIGYSVNMVAFRKRKCDGRLPACTLCEESNNSECAYPVLDEHRSISVDVTDDILDRLQRLEQSLNALASITSTFDHGFTPGSFGHLSSNQLSDSSFPSPGYGQLPIHPSLYAQSPPTNVATLATHHRGAGSEFTPMTIPVSHSTTTGSLLQSRSAKSLLGDYPSDLFSRVETKRPLPSALSLTPLPLGQIRFPDFSDETAAPLVDNYFYLVSPQHPILNRDDFEPIYQQVCSEGLRANLGSSLVLVVLALGKAAVATPDLRNEAWLPGVELFTPALQVLLKAWFDEFGDDILLPQGLYLAALYYSYLSRPLQTWRLVHMASTSIQHFPIRHRSMQQLLEETVEHQPVTRLCWAAFILECDIAAEHHLPRSGIDQVIENLSFPRVGNPPEPELLYWLANISARRLLNRIHHVMYDTAASFTTRPTGDVVEDFSSKQSTSLFTVATELSHQLGAWFELLPAAIKPDLDNPDPSVDEAIVMLRPDPFAPLLPNITPAALMHSTARHIAKQVATHPETKSFAKSIQRNMASGTPSETAKAQASSDSEAPSFESIGVRNTDIVQKSGVSLSSQQKVLVGSVLDLFEGNPTLKHLSLWSKNATFQDNITVATGFDKYAAQWYGLPALFDPIRIQSHTVTSAGNPIEFQLKNSYTVKGIKSEQTMESVVQIEVGDDGKIVKVNDKWNNDLPDGAFSQALRKLNAVTVPAFVKVPKNEEEDAKLKAEREKQNQ</sequence>
<organism evidence="6 7">
    <name type="scientific">Colletotrichum trifolii</name>
    <dbReference type="NCBI Taxonomy" id="5466"/>
    <lineage>
        <taxon>Eukaryota</taxon>
        <taxon>Fungi</taxon>
        <taxon>Dikarya</taxon>
        <taxon>Ascomycota</taxon>
        <taxon>Pezizomycotina</taxon>
        <taxon>Sordariomycetes</taxon>
        <taxon>Hypocreomycetidae</taxon>
        <taxon>Glomerellales</taxon>
        <taxon>Glomerellaceae</taxon>
        <taxon>Colletotrichum</taxon>
        <taxon>Colletotrichum orbiculare species complex</taxon>
    </lineage>
</organism>
<dbReference type="CDD" id="cd12148">
    <property type="entry name" value="fungal_TF_MHR"/>
    <property type="match status" value="1"/>
</dbReference>
<dbReference type="Pfam" id="PF04082">
    <property type="entry name" value="Fungal_trans"/>
    <property type="match status" value="1"/>
</dbReference>
<evidence type="ECO:0008006" key="8">
    <source>
        <dbReference type="Google" id="ProtNLM"/>
    </source>
</evidence>
<keyword evidence="7" id="KW-1185">Reference proteome</keyword>
<dbReference type="InterPro" id="IPR001138">
    <property type="entry name" value="Zn2Cys6_DnaBD"/>
</dbReference>
<name>A0A4R8QJP5_COLTR</name>
<dbReference type="InterPro" id="IPR032710">
    <property type="entry name" value="NTF2-like_dom_sf"/>
</dbReference>
<comment type="caution">
    <text evidence="6">The sequence shown here is derived from an EMBL/GenBank/DDBJ whole genome shotgun (WGS) entry which is preliminary data.</text>
</comment>
<dbReference type="Pfam" id="PF00172">
    <property type="entry name" value="Zn_clus"/>
    <property type="match status" value="1"/>
</dbReference>
<feature type="domain" description="Zn(2)-C6 fungal-type" evidence="4">
    <location>
        <begin position="30"/>
        <end position="56"/>
    </location>
</feature>
<dbReference type="EMBL" id="RYZW01000182">
    <property type="protein sequence ID" value="TDZ39161.1"/>
    <property type="molecule type" value="Genomic_DNA"/>
</dbReference>
<accession>A0A4R8QJP5</accession>
<dbReference type="PANTHER" id="PTHR47785">
    <property type="entry name" value="ZN(II)2CYS6 TRANSCRIPTION FACTOR (EUROFUNG)-RELATED-RELATED"/>
    <property type="match status" value="1"/>
</dbReference>
<feature type="compositionally biased region" description="Polar residues" evidence="3">
    <location>
        <begin position="542"/>
        <end position="562"/>
    </location>
</feature>
<dbReference type="InterPro" id="IPR007219">
    <property type="entry name" value="XnlR_reg_dom"/>
</dbReference>
<dbReference type="InterPro" id="IPR053181">
    <property type="entry name" value="EcdB-like_regulator"/>
</dbReference>
<evidence type="ECO:0000313" key="7">
    <source>
        <dbReference type="Proteomes" id="UP000295703"/>
    </source>
</evidence>
<evidence type="ECO:0000259" key="5">
    <source>
        <dbReference type="Pfam" id="PF04082"/>
    </source>
</evidence>
<feature type="domain" description="Xylanolytic transcriptional activator regulatory" evidence="5">
    <location>
        <begin position="224"/>
        <end position="388"/>
    </location>
</feature>
<keyword evidence="1" id="KW-0479">Metal-binding</keyword>
<dbReference type="GO" id="GO:0000981">
    <property type="term" value="F:DNA-binding transcription factor activity, RNA polymerase II-specific"/>
    <property type="evidence" value="ECO:0007669"/>
    <property type="project" value="InterPro"/>
</dbReference>
<dbReference type="InterPro" id="IPR036864">
    <property type="entry name" value="Zn2-C6_fun-type_DNA-bd_sf"/>
</dbReference>
<dbReference type="GO" id="GO:0008270">
    <property type="term" value="F:zinc ion binding"/>
    <property type="evidence" value="ECO:0007669"/>
    <property type="project" value="InterPro"/>
</dbReference>
<gene>
    <name evidence="6" type="ORF">CTRI78_v010636</name>
</gene>
<protein>
    <recommendedName>
        <fullName evidence="8">Transcription factor domain-containing protein</fullName>
    </recommendedName>
</protein>
<feature type="region of interest" description="Disordered" evidence="3">
    <location>
        <begin position="542"/>
        <end position="565"/>
    </location>
</feature>
<dbReference type="GO" id="GO:0003677">
    <property type="term" value="F:DNA binding"/>
    <property type="evidence" value="ECO:0007669"/>
    <property type="project" value="InterPro"/>
</dbReference>
<dbReference type="Gene3D" id="4.10.240.10">
    <property type="entry name" value="Zn(2)-C6 fungal-type DNA-binding domain"/>
    <property type="match status" value="1"/>
</dbReference>
<evidence type="ECO:0000256" key="1">
    <source>
        <dbReference type="ARBA" id="ARBA00022723"/>
    </source>
</evidence>
<evidence type="ECO:0000256" key="3">
    <source>
        <dbReference type="SAM" id="MobiDB-lite"/>
    </source>
</evidence>
<dbReference type="Proteomes" id="UP000295703">
    <property type="component" value="Unassembled WGS sequence"/>
</dbReference>
<reference evidence="6 7" key="1">
    <citation type="submission" date="2018-12" db="EMBL/GenBank/DDBJ databases">
        <title>Genome sequence and assembly of Colletotrichum trifolii.</title>
        <authorList>
            <person name="Gan P."/>
            <person name="Shirasu K."/>
        </authorList>
    </citation>
    <scope>NUCLEOTIDE SEQUENCE [LARGE SCALE GENOMIC DNA]</scope>
    <source>
        <strain evidence="6 7">543-2</strain>
    </source>
</reference>